<evidence type="ECO:0000256" key="15">
    <source>
        <dbReference type="PIRSR" id="PIRSR000724-2"/>
    </source>
</evidence>
<evidence type="ECO:0000256" key="16">
    <source>
        <dbReference type="RuleBase" id="RU000532"/>
    </source>
</evidence>
<dbReference type="EMBL" id="NOKA02000001">
    <property type="protein sequence ID" value="RDY32966.1"/>
    <property type="molecule type" value="Genomic_DNA"/>
</dbReference>
<dbReference type="UniPathway" id="UPA00109">
    <property type="reaction ID" value="UER00185"/>
</dbReference>
<dbReference type="FunFam" id="3.40.50.1260:FF:000007">
    <property type="entry name" value="Phosphoglycerate kinase"/>
    <property type="match status" value="1"/>
</dbReference>
<feature type="binding site" evidence="14">
    <location>
        <position position="121"/>
    </location>
    <ligand>
        <name>(2R)-3-phosphoglycerate</name>
        <dbReference type="ChEBI" id="CHEBI:58272"/>
    </ligand>
</feature>
<evidence type="ECO:0000256" key="5">
    <source>
        <dbReference type="ARBA" id="ARBA00013061"/>
    </source>
</evidence>
<dbReference type="AlphaFoldDB" id="A0A255ILY2"/>
<dbReference type="HAMAP" id="MF_00145">
    <property type="entry name" value="Phosphoglyc_kinase"/>
    <property type="match status" value="1"/>
</dbReference>
<dbReference type="PROSITE" id="PS00111">
    <property type="entry name" value="PGLYCERATE_KINASE"/>
    <property type="match status" value="1"/>
</dbReference>
<feature type="binding site" evidence="13 15">
    <location>
        <position position="295"/>
    </location>
    <ligand>
        <name>ATP</name>
        <dbReference type="ChEBI" id="CHEBI:30616"/>
    </ligand>
</feature>
<keyword evidence="8 13" id="KW-0808">Transferase</keyword>
<comment type="similarity">
    <text evidence="4 13 16">Belongs to the phosphoglycerate kinase family.</text>
</comment>
<reference evidence="17 20" key="2">
    <citation type="submission" date="2018-05" db="EMBL/GenBank/DDBJ databases">
        <title>Genomic Encyclopedia of Type Strains, Phase IV (KMG-IV): sequencing the most valuable type-strain genomes for metagenomic binning, comparative biology and taxonomic classification.</title>
        <authorList>
            <person name="Goeker M."/>
        </authorList>
    </citation>
    <scope>NUCLEOTIDE SEQUENCE [LARGE SCALE GENOMIC DNA]</scope>
    <source>
        <strain evidence="17 20">DSM 28816</strain>
    </source>
</reference>
<dbReference type="GO" id="GO:0004618">
    <property type="term" value="F:phosphoglycerate kinase activity"/>
    <property type="evidence" value="ECO:0007669"/>
    <property type="project" value="UniProtKB-UniRule"/>
</dbReference>
<evidence type="ECO:0000256" key="12">
    <source>
        <dbReference type="ARBA" id="ARBA00023152"/>
    </source>
</evidence>
<feature type="binding site" evidence="13 14">
    <location>
        <begin position="60"/>
        <end position="63"/>
    </location>
    <ligand>
        <name>substrate</name>
    </ligand>
</feature>
<name>A0A255ILY2_9FIRM</name>
<evidence type="ECO:0000256" key="2">
    <source>
        <dbReference type="ARBA" id="ARBA00004496"/>
    </source>
</evidence>
<feature type="binding site" evidence="13">
    <location>
        <position position="121"/>
    </location>
    <ligand>
        <name>substrate</name>
    </ligand>
</feature>
<keyword evidence="10 13" id="KW-0418">Kinase</keyword>
<dbReference type="EC" id="2.7.2.3" evidence="5 13"/>
<gene>
    <name evidence="13 18" type="primary">pgk</name>
    <name evidence="17" type="ORF">C8E03_101622</name>
    <name evidence="18" type="ORF">CG710_000060</name>
</gene>
<evidence type="ECO:0000256" key="13">
    <source>
        <dbReference type="HAMAP-Rule" id="MF_00145"/>
    </source>
</evidence>
<dbReference type="CDD" id="cd00318">
    <property type="entry name" value="Phosphoglycerate_kinase"/>
    <property type="match status" value="1"/>
</dbReference>
<comment type="catalytic activity">
    <reaction evidence="1 13 16">
        <text>(2R)-3-phosphoglycerate + ATP = (2R)-3-phospho-glyceroyl phosphate + ADP</text>
        <dbReference type="Rhea" id="RHEA:14801"/>
        <dbReference type="ChEBI" id="CHEBI:30616"/>
        <dbReference type="ChEBI" id="CHEBI:57604"/>
        <dbReference type="ChEBI" id="CHEBI:58272"/>
        <dbReference type="ChEBI" id="CHEBI:456216"/>
        <dbReference type="EC" id="2.7.2.3"/>
    </reaction>
</comment>
<evidence type="ECO:0000256" key="7">
    <source>
        <dbReference type="ARBA" id="ARBA00022490"/>
    </source>
</evidence>
<dbReference type="GO" id="GO:0005829">
    <property type="term" value="C:cytosol"/>
    <property type="evidence" value="ECO:0007669"/>
    <property type="project" value="TreeGrafter"/>
</dbReference>
<feature type="binding site" evidence="13 15">
    <location>
        <begin position="352"/>
        <end position="355"/>
    </location>
    <ligand>
        <name>ATP</name>
        <dbReference type="ChEBI" id="CHEBI:30616"/>
    </ligand>
</feature>
<feature type="binding site" evidence="14">
    <location>
        <position position="37"/>
    </location>
    <ligand>
        <name>(2R)-3-phosphoglycerate</name>
        <dbReference type="ChEBI" id="CHEBI:58272"/>
    </ligand>
</feature>
<dbReference type="RefSeq" id="WP_094376812.1">
    <property type="nucleotide sequence ID" value="NZ_NOKA02000001.1"/>
</dbReference>
<dbReference type="OrthoDB" id="9808460at2"/>
<dbReference type="GO" id="GO:0043531">
    <property type="term" value="F:ADP binding"/>
    <property type="evidence" value="ECO:0007669"/>
    <property type="project" value="TreeGrafter"/>
</dbReference>
<keyword evidence="12 13" id="KW-0324">Glycolysis</keyword>
<keyword evidence="9 13" id="KW-0547">Nucleotide-binding</keyword>
<feature type="binding site" evidence="13 15">
    <location>
        <position position="205"/>
    </location>
    <ligand>
        <name>ATP</name>
        <dbReference type="ChEBI" id="CHEBI:30616"/>
    </ligand>
</feature>
<proteinExistence type="inferred from homology"/>
<evidence type="ECO:0000256" key="3">
    <source>
        <dbReference type="ARBA" id="ARBA00004838"/>
    </source>
</evidence>
<dbReference type="SUPFAM" id="SSF53748">
    <property type="entry name" value="Phosphoglycerate kinase"/>
    <property type="match status" value="1"/>
</dbReference>
<evidence type="ECO:0000313" key="20">
    <source>
        <dbReference type="Proteomes" id="UP000247523"/>
    </source>
</evidence>
<dbReference type="GO" id="GO:0006096">
    <property type="term" value="P:glycolytic process"/>
    <property type="evidence" value="ECO:0007669"/>
    <property type="project" value="UniProtKB-UniRule"/>
</dbReference>
<dbReference type="InterPro" id="IPR001576">
    <property type="entry name" value="Phosphoglycerate_kinase"/>
</dbReference>
<dbReference type="PANTHER" id="PTHR11406:SF23">
    <property type="entry name" value="PHOSPHOGLYCERATE KINASE 1, CHLOROPLASTIC-RELATED"/>
    <property type="match status" value="1"/>
</dbReference>
<dbReference type="PIRSF" id="PIRSF000724">
    <property type="entry name" value="Pgk"/>
    <property type="match status" value="1"/>
</dbReference>
<organism evidence="18 19">
    <name type="scientific">Lachnotalea glycerini</name>
    <dbReference type="NCBI Taxonomy" id="1763509"/>
    <lineage>
        <taxon>Bacteria</taxon>
        <taxon>Bacillati</taxon>
        <taxon>Bacillota</taxon>
        <taxon>Clostridia</taxon>
        <taxon>Lachnospirales</taxon>
        <taxon>Lachnospiraceae</taxon>
        <taxon>Lachnotalea</taxon>
    </lineage>
</organism>
<dbReference type="GO" id="GO:0005524">
    <property type="term" value="F:ATP binding"/>
    <property type="evidence" value="ECO:0007669"/>
    <property type="project" value="UniProtKB-KW"/>
</dbReference>
<comment type="subcellular location">
    <subcellularLocation>
        <location evidence="2 13">Cytoplasm</location>
    </subcellularLocation>
</comment>
<keyword evidence="11 13" id="KW-0067">ATP-binding</keyword>
<sequence length="396" mass="41890">MLNKKSVDDINVKGKKVLVRCDFNVPLQDGKITDENRLVAALPTIKKLIADGGKVILCSHLGKPKGEPKPELSLAPVAKRLAELLGQEVKFAADPEVVGPNAKAAVEAMKDGEVVLIENTRYRAEETKNGEAFSKELASLADVFVNDAFGTAHRAHCSNVGVTQFIDTAVVGYLMQKEIDFLGNAVNNPERPFVAILGGSKVSSKISVIKNLLDKVDTLIIGGGMSFTFAKAKGQEIGKSLVEEDFLEYSKEMIEKAKAKGVKLLLPVDTVASKEFSNDAPFRVVEGSLAADEMGLDIGPKTQILYADALKDAKTVVWNGPMGVFEMSNFAAGTVAVAKALAEIDATTIIGGGDSAAAVNILGYGDKMTHISTGGGASLEFLEGKELPGVVAANDK</sequence>
<comment type="caution">
    <text evidence="18">The sequence shown here is derived from an EMBL/GenBank/DDBJ whole genome shotgun (WGS) entry which is preliminary data.</text>
</comment>
<evidence type="ECO:0000256" key="4">
    <source>
        <dbReference type="ARBA" id="ARBA00008982"/>
    </source>
</evidence>
<reference evidence="18" key="3">
    <citation type="submission" date="2018-07" db="EMBL/GenBank/DDBJ databases">
        <authorList>
            <person name="Quirk P.G."/>
            <person name="Krulwich T.A."/>
        </authorList>
    </citation>
    <scope>NUCLEOTIDE SEQUENCE</scope>
    <source>
        <strain evidence="18">CCRI-19302</strain>
    </source>
</reference>
<dbReference type="Proteomes" id="UP000216411">
    <property type="component" value="Unassembled WGS sequence"/>
</dbReference>
<comment type="pathway">
    <text evidence="3 13">Carbohydrate degradation; glycolysis; pyruvate from D-glyceraldehyde 3-phosphate: step 2/5.</text>
</comment>
<evidence type="ECO:0000256" key="8">
    <source>
        <dbReference type="ARBA" id="ARBA00022679"/>
    </source>
</evidence>
<evidence type="ECO:0000313" key="17">
    <source>
        <dbReference type="EMBL" id="PXV95989.1"/>
    </source>
</evidence>
<evidence type="ECO:0000256" key="10">
    <source>
        <dbReference type="ARBA" id="ARBA00022777"/>
    </source>
</evidence>
<dbReference type="Gene3D" id="3.40.50.1260">
    <property type="entry name" value="Phosphoglycerate kinase, N-terminal domain"/>
    <property type="match status" value="2"/>
</dbReference>
<protein>
    <recommendedName>
        <fullName evidence="6 13">Phosphoglycerate kinase</fullName>
        <ecNumber evidence="5 13">2.7.2.3</ecNumber>
    </recommendedName>
</protein>
<accession>A0A255ILY2</accession>
<dbReference type="EMBL" id="QICS01000001">
    <property type="protein sequence ID" value="PXV95989.1"/>
    <property type="molecule type" value="Genomic_DNA"/>
</dbReference>
<evidence type="ECO:0000313" key="18">
    <source>
        <dbReference type="EMBL" id="RDY32966.1"/>
    </source>
</evidence>
<dbReference type="PANTHER" id="PTHR11406">
    <property type="entry name" value="PHOSPHOGLYCERATE KINASE"/>
    <property type="match status" value="1"/>
</dbReference>
<dbReference type="FunFam" id="3.40.50.1260:FF:000008">
    <property type="entry name" value="Phosphoglycerate kinase"/>
    <property type="match status" value="1"/>
</dbReference>
<evidence type="ECO:0000256" key="1">
    <source>
        <dbReference type="ARBA" id="ARBA00000642"/>
    </source>
</evidence>
<feature type="binding site" evidence="13 14">
    <location>
        <begin position="22"/>
        <end position="24"/>
    </location>
    <ligand>
        <name>substrate</name>
    </ligand>
</feature>
<feature type="binding site" evidence="13">
    <location>
        <position position="37"/>
    </location>
    <ligand>
        <name>substrate</name>
    </ligand>
</feature>
<keyword evidence="19" id="KW-1185">Reference proteome</keyword>
<evidence type="ECO:0000313" key="19">
    <source>
        <dbReference type="Proteomes" id="UP000216411"/>
    </source>
</evidence>
<feature type="binding site" evidence="13">
    <location>
        <position position="154"/>
    </location>
    <ligand>
        <name>substrate</name>
    </ligand>
</feature>
<reference evidence="18 19" key="1">
    <citation type="journal article" date="2017" name="Genome Announc.">
        <title>Draft Genome Sequence of a Sporulating and Motile Strain of Lachnotalea glycerini Isolated from Water in Quebec City, Canada.</title>
        <authorList>
            <person name="Maheux A.F."/>
            <person name="Boudreau D.K."/>
            <person name="Berube E."/>
            <person name="Boissinot M."/>
            <person name="Raymond F."/>
            <person name="Brodeur S."/>
            <person name="Corbeil J."/>
            <person name="Isabel S."/>
            <person name="Omar R.F."/>
            <person name="Bergeron M.G."/>
        </authorList>
    </citation>
    <scope>NUCLEOTIDE SEQUENCE [LARGE SCALE GENOMIC DNA]</scope>
    <source>
        <strain evidence="18 19">CCRI-19302</strain>
    </source>
</reference>
<dbReference type="InterPro" id="IPR036043">
    <property type="entry name" value="Phosphoglycerate_kinase_sf"/>
</dbReference>
<evidence type="ECO:0000256" key="14">
    <source>
        <dbReference type="PIRSR" id="PIRSR000724-1"/>
    </source>
</evidence>
<dbReference type="InterPro" id="IPR015824">
    <property type="entry name" value="Phosphoglycerate_kinase_N"/>
</dbReference>
<dbReference type="Pfam" id="PF00162">
    <property type="entry name" value="PGK"/>
    <property type="match status" value="1"/>
</dbReference>
<feature type="binding site" evidence="13 15">
    <location>
        <position position="326"/>
    </location>
    <ligand>
        <name>ATP</name>
        <dbReference type="ChEBI" id="CHEBI:30616"/>
    </ligand>
</feature>
<dbReference type="InterPro" id="IPR015911">
    <property type="entry name" value="Phosphoglycerate_kinase_CS"/>
</dbReference>
<keyword evidence="7 13" id="KW-0963">Cytoplasm</keyword>
<dbReference type="GO" id="GO:0006094">
    <property type="term" value="P:gluconeogenesis"/>
    <property type="evidence" value="ECO:0007669"/>
    <property type="project" value="TreeGrafter"/>
</dbReference>
<comment type="subunit">
    <text evidence="13">Monomer.</text>
</comment>
<evidence type="ECO:0000256" key="11">
    <source>
        <dbReference type="ARBA" id="ARBA00022840"/>
    </source>
</evidence>
<evidence type="ECO:0000256" key="6">
    <source>
        <dbReference type="ARBA" id="ARBA00016471"/>
    </source>
</evidence>
<evidence type="ECO:0000256" key="9">
    <source>
        <dbReference type="ARBA" id="ARBA00022741"/>
    </source>
</evidence>
<dbReference type="PRINTS" id="PR00477">
    <property type="entry name" value="PHGLYCKINASE"/>
</dbReference>
<feature type="binding site" evidence="14">
    <location>
        <position position="154"/>
    </location>
    <ligand>
        <name>(2R)-3-phosphoglycerate</name>
        <dbReference type="ChEBI" id="CHEBI:58272"/>
    </ligand>
</feature>
<dbReference type="Proteomes" id="UP000247523">
    <property type="component" value="Unassembled WGS sequence"/>
</dbReference>